<feature type="region of interest" description="Disordered" evidence="1">
    <location>
        <begin position="1062"/>
        <end position="1089"/>
    </location>
</feature>
<dbReference type="RefSeq" id="XP_037143118.1">
    <property type="nucleotide sequence ID" value="XM_037287223.1"/>
</dbReference>
<reference evidence="3 4" key="1">
    <citation type="submission" date="2020-07" db="EMBL/GenBank/DDBJ databases">
        <title>The yeast mating-type switching endonuclease HO is a domesticated member of an unorthodox homing genetic element family.</title>
        <authorList>
            <person name="Coughlan A.Y."/>
            <person name="Lombardi L."/>
            <person name="Braun-Galleani S."/>
            <person name="Martos A.R."/>
            <person name="Galeote V."/>
            <person name="Bigey F."/>
            <person name="Dequin S."/>
            <person name="Byrne K.P."/>
            <person name="Wolfe K.H."/>
        </authorList>
    </citation>
    <scope>NUCLEOTIDE SEQUENCE [LARGE SCALE GENOMIC DNA]</scope>
    <source>
        <strain evidence="3 4">NRRL Y-6702</strain>
    </source>
</reference>
<feature type="compositionally biased region" description="Basic and acidic residues" evidence="1">
    <location>
        <begin position="940"/>
        <end position="972"/>
    </location>
</feature>
<dbReference type="InterPro" id="IPR057454">
    <property type="entry name" value="Bud3_C"/>
</dbReference>
<protein>
    <recommendedName>
        <fullName evidence="2">DH domain-containing protein</fullName>
    </recommendedName>
</protein>
<dbReference type="SMART" id="SM00325">
    <property type="entry name" value="RhoGEF"/>
    <property type="match status" value="1"/>
</dbReference>
<organism evidence="3 4">
    <name type="scientific">Zygotorulaspora mrakii</name>
    <name type="common">Zygosaccharomyces mrakii</name>
    <dbReference type="NCBI Taxonomy" id="42260"/>
    <lineage>
        <taxon>Eukaryota</taxon>
        <taxon>Fungi</taxon>
        <taxon>Dikarya</taxon>
        <taxon>Ascomycota</taxon>
        <taxon>Saccharomycotina</taxon>
        <taxon>Saccharomycetes</taxon>
        <taxon>Saccharomycetales</taxon>
        <taxon>Saccharomycetaceae</taxon>
        <taxon>Zygotorulaspora</taxon>
    </lineage>
</organism>
<dbReference type="InterPro" id="IPR000219">
    <property type="entry name" value="DH_dom"/>
</dbReference>
<gene>
    <name evidence="3" type="ORF">HG535_0B04320</name>
</gene>
<keyword evidence="4" id="KW-1185">Reference proteome</keyword>
<feature type="region of interest" description="Disordered" evidence="1">
    <location>
        <begin position="1212"/>
        <end position="1245"/>
    </location>
</feature>
<dbReference type="KEGG" id="zmk:HG535_0B04320"/>
<feature type="domain" description="DH" evidence="2">
    <location>
        <begin position="273"/>
        <end position="463"/>
    </location>
</feature>
<dbReference type="GO" id="GO:0005085">
    <property type="term" value="F:guanyl-nucleotide exchange factor activity"/>
    <property type="evidence" value="ECO:0007669"/>
    <property type="project" value="InterPro"/>
</dbReference>
<sequence>MLERRENSLEMTAADLSSAYLHEVRHEMGHADPDAATDIILFGNLLEHEVERRQWVKDRTPKEWIQQVFRDSAVFHGIDELIWGEFLVCIYKDPITNMISALFIDKLGVTHFNPVDITNKSQFYPAIENLTDNDKDSNVKKSIAVSLLRKYAQLSSKDVSRLQPDGLRFNYDPTHAGDLASRCKLVESCAPETMGTRILSQGSLQRRCNKSILLDVIYERKESLTEINNKLVFHLGEQLEQLFNPLTEYSPEQTEYTYKPPDYDPMSHRTSSKVVSIIDELLQLQTNFTFSLVEFLQGFLISLRIKVLNEQIKDLSTVKLNRLFPPTIDEVTRINCIFLDSLKAATPFGALEILKACSATIPYFYKAYTRHEAATKNFVKNFKLFLKSFEYCIPRDNGYSNMKIESIINGPQEKLVKLKLIIDRLYRTEEWPPNEQEEAKSNFDNIALAIDSFGKMKSPLSSYNTRVFTPSGKILTELAKGWPEELQYKWLKRRVVGVFDVVGNDENKERQVLVIFSDYIVFLEVVNGSQYYSGTNNNKPKIADILMNSLINEVPLPTRIPKLKVHNYCYIDDIIVTELENQSLRFDAYRGVNSFSVTCRLSTKSASASTVAGLVTKAKILEKETAFHLFKANLEENEIYSTAHELEAYKNETLKSKFGLFLNMNPSRQVLAGSRSHVAIFASFISDMDASDVQLTILTSDGRENASVVSPEDMILRIFEVLKHEVPICYSSLYSPLLPALLKINEQIVHKVLYSADPSDKFTNNTEGDALTFTQDHEKKKSFGTITTFRSYTSDYKDVESNQSRVSRSGTAKNETLGVEKSHKIEVKAPKAINSKNKGRINSKKRKSIIDVFKGLFEIKRSGKKEADIAGTVKISKPIVKRGTNERLPKKKAASQEVKDPLKQREHKTGGDRITSVIKHKEFASNEGIDIASQNTSKNEPNEHIRNNILKEQKSFESISRDPAEKSSKDRSIATAQDEDSTAQGPSGVAQATSLRESVHSILSQTLKLPETPESRKVGDCAAPNGVQIHSAGQNGFYRGQSRQSQLFNDDLYGELAVEAAKEKSSDSSAETVSGHNTKEVDAQKNHPDTTAPIQIIESPTIKQITPSEQIGSEKRISTVENFEVNISQYDGKETTEKNRIFPIIPTLDPPKLGFERSTSFVELFRGMRLILDENDAQYNWKRLSSESSLNEKQAFIAPIQNAHIFKTLAQDPDRRLGPPQEGNQIEMVKIPSSPTGKLSTEDSSGIPDLANDTSARKLNNSNQSVVLQNIPGLPLDDSESKLNTQPKPSFLAAPNFKVLRTSPTRIVNKLTKLHEVNRDSLNYDISLPLDLDMVSNKRWVELELPSQEDLQGDKFYTPAEQHNSEFPKEALEIDDHSTASEFAKEANETSQETSIEDSSKLIDAEDLLEDMEFSSFHMTFDASVSKDDISNYTSSPVQHDNNVNPQCPTTRHVRQEPVLYRLPKDIFSTSRTISQLNDGGIGERIGHGRNPSLDDDPIWVSPSKIDFYNLSKDSEESTMANRKAAALLEYPYDNKTYEHHNEDTNSLRELSYAYLASFVGSDQESERFDDKPVRLHFCD</sequence>
<feature type="compositionally biased region" description="Basic and acidic residues" evidence="1">
    <location>
        <begin position="897"/>
        <end position="911"/>
    </location>
</feature>
<accession>A0A7H9AY93</accession>
<name>A0A7H9AY93_ZYGMR</name>
<feature type="region of interest" description="Disordered" evidence="1">
    <location>
        <begin position="881"/>
        <end position="914"/>
    </location>
</feature>
<dbReference type="InterPro" id="IPR021895">
    <property type="entry name" value="Bud3_N"/>
</dbReference>
<dbReference type="PROSITE" id="PS50010">
    <property type="entry name" value="DH_2"/>
    <property type="match status" value="1"/>
</dbReference>
<feature type="compositionally biased region" description="Polar residues" evidence="1">
    <location>
        <begin position="982"/>
        <end position="993"/>
    </location>
</feature>
<feature type="region of interest" description="Disordered" evidence="1">
    <location>
        <begin position="928"/>
        <end position="993"/>
    </location>
</feature>
<dbReference type="Pfam" id="PF25351">
    <property type="entry name" value="PH_BUD3_C"/>
    <property type="match status" value="1"/>
</dbReference>
<dbReference type="EMBL" id="CP058605">
    <property type="protein sequence ID" value="QLG71390.1"/>
    <property type="molecule type" value="Genomic_DNA"/>
</dbReference>
<evidence type="ECO:0000256" key="1">
    <source>
        <dbReference type="SAM" id="MobiDB-lite"/>
    </source>
</evidence>
<dbReference type="GeneID" id="59235051"/>
<dbReference type="OrthoDB" id="4066896at2759"/>
<evidence type="ECO:0000313" key="3">
    <source>
        <dbReference type="EMBL" id="QLG71390.1"/>
    </source>
</evidence>
<feature type="compositionally biased region" description="Basic and acidic residues" evidence="1">
    <location>
        <begin position="1077"/>
        <end position="1088"/>
    </location>
</feature>
<evidence type="ECO:0000259" key="2">
    <source>
        <dbReference type="PROSITE" id="PS50010"/>
    </source>
</evidence>
<evidence type="ECO:0000313" key="4">
    <source>
        <dbReference type="Proteomes" id="UP000509704"/>
    </source>
</evidence>
<dbReference type="InterPro" id="IPR035899">
    <property type="entry name" value="DBL_dom_sf"/>
</dbReference>
<proteinExistence type="predicted"/>
<dbReference type="Pfam" id="PF12015">
    <property type="entry name" value="Bud3_N"/>
    <property type="match status" value="1"/>
</dbReference>
<dbReference type="Proteomes" id="UP000509704">
    <property type="component" value="Chromosome 2"/>
</dbReference>
<feature type="compositionally biased region" description="Polar residues" evidence="1">
    <location>
        <begin position="1233"/>
        <end position="1244"/>
    </location>
</feature>
<dbReference type="SUPFAM" id="SSF48065">
    <property type="entry name" value="DBL homology domain (DH-domain)"/>
    <property type="match status" value="1"/>
</dbReference>